<gene>
    <name evidence="5" type="ORF">EX30DRAFT_306658</name>
</gene>
<sequence length="369" mass="42704">PRDRTQLGASNATLLMLVRNSELSDALHSIRQIEDRFNRHYRYPWTFLNDEEFTEEFRLYTSIMVSGEVRYGRVDGEEWGRGEGVREESVRMGMERLEQEGVVYARSESYRNMCRWFAGRFMWHEAVRGFEWYWRVEPNIRYPCDLLYDPFDFLSTHHKSFSFTITLPDYPSTLRSLLPTLQSFFRLHPTLLHPNATTSLLPFILENPELRLSPTPGPNTTTSPLTFLLHPSTTPTYCHFWSNFELGPLSFFRSASYTALFAFLDATGNFHHERWGDAPVHTAAVATLLGAQEVHFWEDMGYWHSPLGRCPWDEESWGNGRCAGCEWVGEGSADWGGGSGGCLKRWWETVGMGGWWEEFSRFEGELGGL</sequence>
<dbReference type="GO" id="GO:0006493">
    <property type="term" value="P:protein O-linked glycosylation"/>
    <property type="evidence" value="ECO:0007669"/>
    <property type="project" value="TreeGrafter"/>
</dbReference>
<accession>A0A4S2MXM9</accession>
<reference evidence="5 6" key="1">
    <citation type="submission" date="2019-04" db="EMBL/GenBank/DDBJ databases">
        <title>Comparative genomics and transcriptomics to analyze fruiting body development in filamentous ascomycetes.</title>
        <authorList>
            <consortium name="DOE Joint Genome Institute"/>
            <person name="Lutkenhaus R."/>
            <person name="Traeger S."/>
            <person name="Breuer J."/>
            <person name="Kuo A."/>
            <person name="Lipzen A."/>
            <person name="Pangilinan J."/>
            <person name="Dilworth D."/>
            <person name="Sandor L."/>
            <person name="Poggeler S."/>
            <person name="Barry K."/>
            <person name="Grigoriev I.V."/>
            <person name="Nowrousian M."/>
        </authorList>
    </citation>
    <scope>NUCLEOTIDE SEQUENCE [LARGE SCALE GENOMIC DNA]</scope>
    <source>
        <strain evidence="5 6">CBS 389.68</strain>
    </source>
</reference>
<dbReference type="InterPro" id="IPR029044">
    <property type="entry name" value="Nucleotide-diphossugar_trans"/>
</dbReference>
<dbReference type="Proteomes" id="UP000298138">
    <property type="component" value="Unassembled WGS sequence"/>
</dbReference>
<dbReference type="GO" id="GO:0006487">
    <property type="term" value="P:protein N-linked glycosylation"/>
    <property type="evidence" value="ECO:0007669"/>
    <property type="project" value="TreeGrafter"/>
</dbReference>
<dbReference type="PIRSF" id="PIRSF018153">
    <property type="entry name" value="Glyco_trans_15"/>
    <property type="match status" value="1"/>
</dbReference>
<feature type="non-terminal residue" evidence="5">
    <location>
        <position position="1"/>
    </location>
</feature>
<dbReference type="EMBL" id="ML220120">
    <property type="protein sequence ID" value="TGZ81336.1"/>
    <property type="molecule type" value="Genomic_DNA"/>
</dbReference>
<comment type="similarity">
    <text evidence="1">Belongs to the glycosyltransferase 15 family.</text>
</comment>
<dbReference type="Gene3D" id="3.90.550.10">
    <property type="entry name" value="Spore Coat Polysaccharide Biosynthesis Protein SpsA, Chain A"/>
    <property type="match status" value="1"/>
</dbReference>
<keyword evidence="3 5" id="KW-0808">Transferase</keyword>
<keyword evidence="6" id="KW-1185">Reference proteome</keyword>
<dbReference type="PANTHER" id="PTHR31121">
    <property type="entry name" value="ALPHA-1,2 MANNOSYLTRANSFERASE KTR1"/>
    <property type="match status" value="1"/>
</dbReference>
<proteinExistence type="inferred from homology"/>
<evidence type="ECO:0000256" key="3">
    <source>
        <dbReference type="ARBA" id="ARBA00022679"/>
    </source>
</evidence>
<evidence type="ECO:0000313" key="6">
    <source>
        <dbReference type="Proteomes" id="UP000298138"/>
    </source>
</evidence>
<dbReference type="SUPFAM" id="SSF53448">
    <property type="entry name" value="Nucleotide-diphospho-sugar transferases"/>
    <property type="match status" value="1"/>
</dbReference>
<evidence type="ECO:0000256" key="1">
    <source>
        <dbReference type="ARBA" id="ARBA00007677"/>
    </source>
</evidence>
<dbReference type="GO" id="GO:0016020">
    <property type="term" value="C:membrane"/>
    <property type="evidence" value="ECO:0007669"/>
    <property type="project" value="InterPro"/>
</dbReference>
<keyword evidence="2" id="KW-0328">Glycosyltransferase</keyword>
<evidence type="ECO:0000256" key="4">
    <source>
        <dbReference type="PIRSR" id="PIRSR018153-1"/>
    </source>
</evidence>
<dbReference type="AlphaFoldDB" id="A0A4S2MXM9"/>
<dbReference type="OrthoDB" id="439943at2759"/>
<protein>
    <submittedName>
        <fullName evidence="5">Nucleotide-diphospho-sugar transferase</fullName>
    </submittedName>
</protein>
<organism evidence="5 6">
    <name type="scientific">Ascodesmis nigricans</name>
    <dbReference type="NCBI Taxonomy" id="341454"/>
    <lineage>
        <taxon>Eukaryota</taxon>
        <taxon>Fungi</taxon>
        <taxon>Dikarya</taxon>
        <taxon>Ascomycota</taxon>
        <taxon>Pezizomycotina</taxon>
        <taxon>Pezizomycetes</taxon>
        <taxon>Pezizales</taxon>
        <taxon>Ascodesmidaceae</taxon>
        <taxon>Ascodesmis</taxon>
    </lineage>
</organism>
<dbReference type="GO" id="GO:0000032">
    <property type="term" value="P:cell wall mannoprotein biosynthetic process"/>
    <property type="evidence" value="ECO:0007669"/>
    <property type="project" value="TreeGrafter"/>
</dbReference>
<evidence type="ECO:0000313" key="5">
    <source>
        <dbReference type="EMBL" id="TGZ81336.1"/>
    </source>
</evidence>
<dbReference type="Pfam" id="PF01793">
    <property type="entry name" value="Glyco_transf_15"/>
    <property type="match status" value="1"/>
</dbReference>
<name>A0A4S2MXM9_9PEZI</name>
<feature type="active site" description="Nucleophile" evidence="4">
    <location>
        <position position="245"/>
    </location>
</feature>
<dbReference type="STRING" id="341454.A0A4S2MXM9"/>
<dbReference type="InParanoid" id="A0A4S2MXM9"/>
<evidence type="ECO:0000256" key="2">
    <source>
        <dbReference type="ARBA" id="ARBA00022676"/>
    </source>
</evidence>
<dbReference type="GO" id="GO:0005794">
    <property type="term" value="C:Golgi apparatus"/>
    <property type="evidence" value="ECO:0007669"/>
    <property type="project" value="TreeGrafter"/>
</dbReference>
<dbReference type="PANTHER" id="PTHR31121:SF10">
    <property type="entry name" value="MANNOSYLTRANSFERASE KTR2-RELATED"/>
    <property type="match status" value="1"/>
</dbReference>
<dbReference type="GO" id="GO:0000026">
    <property type="term" value="F:alpha-1,2-mannosyltransferase activity"/>
    <property type="evidence" value="ECO:0007669"/>
    <property type="project" value="TreeGrafter"/>
</dbReference>
<dbReference type="InterPro" id="IPR002685">
    <property type="entry name" value="Glyco_trans_15"/>
</dbReference>